<evidence type="ECO:0000313" key="3">
    <source>
        <dbReference type="EMBL" id="KAL1510542.1"/>
    </source>
</evidence>
<sequence length="692" mass="74493">MAMAEPFHFFCLENQAVLTKARHAPSPASQSSDALSIKGELLSFASAWNNFISPAPVCAPPLAVPAASLADAAVRVSFHYPPLAAPPPRLAAFALPSWVPPQLLQQPRDVCFCLSGDQYAGGRLFGFSLQFCEECPPAGVEAPPPAAGTRVRLGALVLLTPWPAYELFKALLRFILSQSDLMWPALPLDAAATPPDAERASRLARLSVLLARASNALTQSLQELKWLSIHPLWLPTPLAPLFKGLGWEAVHAAYLLVAALTDQKIVLHSTDPERLYCASCALKALITPLEYPHVYIPLLPAHLMEFESVRTLLLDSCTPYLIGCETQLLEAIGNPPANSVIADLDGGVVHRAPGTEWFDERAPPFFSLCQELQLSMGDCMQFRPSAAQTACLRFVVDVLNLSTGFLARSMAPADADALSRARLLDSFAKDATERCKRAGLDSGSMHILQRALQQSRGALLAEVCSGAAGASAATRKSGTATWGLGDLASLVADGAANPSSSATTPPPVCGVLANIFAAQPFRDWWGDPQRSRSPERLQWMQFRAKGIDIAEYLRENRQSINMLQRSVHERLHSVYSSAMFDTPSSAEQSDAELHAPEMMDAADSVAASGFREEPHFTANDVMNAAESADEGESCEETHFSTTESIDAKRAVEEGRLRVEPVFATMPGGNGTWQEAGPPTRVAETDSAPSSSE</sequence>
<gene>
    <name evidence="3" type="ORF">AB1Y20_006845</name>
</gene>
<keyword evidence="4" id="KW-1185">Reference proteome</keyword>
<dbReference type="EMBL" id="JBGBPQ010000015">
    <property type="protein sequence ID" value="KAL1510542.1"/>
    <property type="molecule type" value="Genomic_DNA"/>
</dbReference>
<dbReference type="GO" id="GO:0032483">
    <property type="term" value="P:regulation of Rab protein signal transduction"/>
    <property type="evidence" value="ECO:0007669"/>
    <property type="project" value="TreeGrafter"/>
</dbReference>
<dbReference type="InterPro" id="IPR051696">
    <property type="entry name" value="DENN_Domain_GEFs"/>
</dbReference>
<dbReference type="InterPro" id="IPR037516">
    <property type="entry name" value="Tripartite_DENN"/>
</dbReference>
<dbReference type="SMART" id="SM00799">
    <property type="entry name" value="DENN"/>
    <property type="match status" value="1"/>
</dbReference>
<dbReference type="PROSITE" id="PS50211">
    <property type="entry name" value="DENN"/>
    <property type="match status" value="1"/>
</dbReference>
<evidence type="ECO:0000259" key="2">
    <source>
        <dbReference type="PROSITE" id="PS50211"/>
    </source>
</evidence>
<dbReference type="Gene3D" id="3.40.50.11500">
    <property type="match status" value="1"/>
</dbReference>
<organism evidence="3 4">
    <name type="scientific">Prymnesium parvum</name>
    <name type="common">Toxic golden alga</name>
    <dbReference type="NCBI Taxonomy" id="97485"/>
    <lineage>
        <taxon>Eukaryota</taxon>
        <taxon>Haptista</taxon>
        <taxon>Haptophyta</taxon>
        <taxon>Prymnesiophyceae</taxon>
        <taxon>Prymnesiales</taxon>
        <taxon>Prymnesiaceae</taxon>
        <taxon>Prymnesium</taxon>
    </lineage>
</organism>
<dbReference type="InterPro" id="IPR043153">
    <property type="entry name" value="DENN_C"/>
</dbReference>
<comment type="caution">
    <text evidence="3">The sequence shown here is derived from an EMBL/GenBank/DDBJ whole genome shotgun (WGS) entry which is preliminary data.</text>
</comment>
<evidence type="ECO:0000256" key="1">
    <source>
        <dbReference type="SAM" id="MobiDB-lite"/>
    </source>
</evidence>
<evidence type="ECO:0000313" key="4">
    <source>
        <dbReference type="Proteomes" id="UP001515480"/>
    </source>
</evidence>
<dbReference type="InterPro" id="IPR001194">
    <property type="entry name" value="cDENN_dom"/>
</dbReference>
<feature type="domain" description="UDENN" evidence="2">
    <location>
        <begin position="55"/>
        <end position="466"/>
    </location>
</feature>
<dbReference type="AlphaFoldDB" id="A0AB34IZH4"/>
<dbReference type="Pfam" id="PF02141">
    <property type="entry name" value="DENN"/>
    <property type="match status" value="1"/>
</dbReference>
<feature type="region of interest" description="Disordered" evidence="1">
    <location>
        <begin position="660"/>
        <end position="692"/>
    </location>
</feature>
<accession>A0AB34IZH4</accession>
<dbReference type="Proteomes" id="UP001515480">
    <property type="component" value="Unassembled WGS sequence"/>
</dbReference>
<reference evidence="3 4" key="1">
    <citation type="journal article" date="2024" name="Science">
        <title>Giant polyketide synthase enzymes in the biosynthesis of giant marine polyether toxins.</title>
        <authorList>
            <person name="Fallon T.R."/>
            <person name="Shende V.V."/>
            <person name="Wierzbicki I.H."/>
            <person name="Pendleton A.L."/>
            <person name="Watervoot N.F."/>
            <person name="Auber R.P."/>
            <person name="Gonzalez D.J."/>
            <person name="Wisecaver J.H."/>
            <person name="Moore B.S."/>
        </authorList>
    </citation>
    <scope>NUCLEOTIDE SEQUENCE [LARGE SCALE GENOMIC DNA]</scope>
    <source>
        <strain evidence="3 4">12B1</strain>
    </source>
</reference>
<dbReference type="GO" id="GO:0031410">
    <property type="term" value="C:cytoplasmic vesicle"/>
    <property type="evidence" value="ECO:0007669"/>
    <property type="project" value="TreeGrafter"/>
</dbReference>
<proteinExistence type="predicted"/>
<protein>
    <recommendedName>
        <fullName evidence="2">UDENN domain-containing protein</fullName>
    </recommendedName>
</protein>
<name>A0AB34IZH4_PRYPA</name>
<dbReference type="PANTHER" id="PTHR12296">
    <property type="entry name" value="DENN DOMAIN-CONTAINING PROTEIN 4"/>
    <property type="match status" value="1"/>
</dbReference>
<dbReference type="PANTHER" id="PTHR12296:SF21">
    <property type="entry name" value="DENN DOMAIN-CONTAINING PROTEIN 3"/>
    <property type="match status" value="1"/>
</dbReference>